<dbReference type="GO" id="GO:0004000">
    <property type="term" value="F:adenosine deaminase activity"/>
    <property type="evidence" value="ECO:0007669"/>
    <property type="project" value="TreeGrafter"/>
</dbReference>
<dbReference type="KEGG" id="naci:NUH88_07475"/>
<dbReference type="InterPro" id="IPR006330">
    <property type="entry name" value="Ado/ade_deaminase"/>
</dbReference>
<evidence type="ECO:0000313" key="10">
    <source>
        <dbReference type="Proteomes" id="UP001060336"/>
    </source>
</evidence>
<dbReference type="InterPro" id="IPR032466">
    <property type="entry name" value="Metal_Hydrolase"/>
</dbReference>
<evidence type="ECO:0000313" key="9">
    <source>
        <dbReference type="EMBL" id="UUX51528.1"/>
    </source>
</evidence>
<keyword evidence="6" id="KW-0862">Zinc</keyword>
<keyword evidence="10" id="KW-1185">Reference proteome</keyword>
<comment type="similarity">
    <text evidence="2">Belongs to the metallo-dependent hydrolases superfamily. Adenosine and AMP deaminases family.</text>
</comment>
<feature type="signal peptide" evidence="7">
    <location>
        <begin position="1"/>
        <end position="18"/>
    </location>
</feature>
<dbReference type="EC" id="3.5.4.4" evidence="3"/>
<dbReference type="GO" id="GO:0005829">
    <property type="term" value="C:cytosol"/>
    <property type="evidence" value="ECO:0007669"/>
    <property type="project" value="TreeGrafter"/>
</dbReference>
<dbReference type="Proteomes" id="UP001060336">
    <property type="component" value="Chromosome"/>
</dbReference>
<dbReference type="PANTHER" id="PTHR11409:SF43">
    <property type="entry name" value="ADENOSINE DEAMINASE"/>
    <property type="match status" value="1"/>
</dbReference>
<evidence type="ECO:0000256" key="3">
    <source>
        <dbReference type="ARBA" id="ARBA00012784"/>
    </source>
</evidence>
<dbReference type="GO" id="GO:0043103">
    <property type="term" value="P:hypoxanthine salvage"/>
    <property type="evidence" value="ECO:0007669"/>
    <property type="project" value="TreeGrafter"/>
</dbReference>
<dbReference type="PROSITE" id="PS51257">
    <property type="entry name" value="PROKAR_LIPOPROTEIN"/>
    <property type="match status" value="1"/>
</dbReference>
<dbReference type="AlphaFoldDB" id="A0A9J7AW44"/>
<reference evidence="9" key="1">
    <citation type="submission" date="2022-08" db="EMBL/GenBank/DDBJ databases">
        <title>Nisaea acidiphila sp. nov., isolated from a marine algal debris and emended description of the genus Nisaea Urios et al. 2008.</title>
        <authorList>
            <person name="Kwon K."/>
        </authorList>
    </citation>
    <scope>NUCLEOTIDE SEQUENCE</scope>
    <source>
        <strain evidence="9">MEBiC11861</strain>
    </source>
</reference>
<comment type="cofactor">
    <cofactor evidence="1">
        <name>Zn(2+)</name>
        <dbReference type="ChEBI" id="CHEBI:29105"/>
    </cofactor>
</comment>
<organism evidence="9 10">
    <name type="scientific">Nisaea acidiphila</name>
    <dbReference type="NCBI Taxonomy" id="1862145"/>
    <lineage>
        <taxon>Bacteria</taxon>
        <taxon>Pseudomonadati</taxon>
        <taxon>Pseudomonadota</taxon>
        <taxon>Alphaproteobacteria</taxon>
        <taxon>Rhodospirillales</taxon>
        <taxon>Thalassobaculaceae</taxon>
        <taxon>Nisaea</taxon>
    </lineage>
</organism>
<dbReference type="SUPFAM" id="SSF51556">
    <property type="entry name" value="Metallo-dependent hydrolases"/>
    <property type="match status" value="1"/>
</dbReference>
<evidence type="ECO:0000256" key="2">
    <source>
        <dbReference type="ARBA" id="ARBA00006676"/>
    </source>
</evidence>
<evidence type="ECO:0000256" key="5">
    <source>
        <dbReference type="ARBA" id="ARBA00022801"/>
    </source>
</evidence>
<accession>A0A9J7AW44</accession>
<keyword evidence="7" id="KW-0732">Signal</keyword>
<dbReference type="RefSeq" id="WP_257771072.1">
    <property type="nucleotide sequence ID" value="NZ_CP102480.1"/>
</dbReference>
<dbReference type="EMBL" id="CP102480">
    <property type="protein sequence ID" value="UUX51528.1"/>
    <property type="molecule type" value="Genomic_DNA"/>
</dbReference>
<evidence type="ECO:0000256" key="4">
    <source>
        <dbReference type="ARBA" id="ARBA00022723"/>
    </source>
</evidence>
<dbReference type="InterPro" id="IPR001365">
    <property type="entry name" value="A_deaminase_dom"/>
</dbReference>
<keyword evidence="4" id="KW-0479">Metal-binding</keyword>
<proteinExistence type="inferred from homology"/>
<dbReference type="PANTHER" id="PTHR11409">
    <property type="entry name" value="ADENOSINE DEAMINASE"/>
    <property type="match status" value="1"/>
</dbReference>
<dbReference type="GO" id="GO:0006154">
    <property type="term" value="P:adenosine catabolic process"/>
    <property type="evidence" value="ECO:0007669"/>
    <property type="project" value="TreeGrafter"/>
</dbReference>
<keyword evidence="5" id="KW-0378">Hydrolase</keyword>
<evidence type="ECO:0000256" key="7">
    <source>
        <dbReference type="SAM" id="SignalP"/>
    </source>
</evidence>
<protein>
    <recommendedName>
        <fullName evidence="3">adenosine deaminase</fullName>
        <ecNumber evidence="3">3.5.4.4</ecNumber>
    </recommendedName>
</protein>
<sequence>MRVALIVGVLALSLGACAGLPDGSPEARTAAHFEAIRGDRTLTRAFLQAMPKGADLHTHLSGAVYAEAYIDWAADPDIDLCFDPAKRAIVACAAHVPPVAKPDCREAVQVRMSDAAASDACRAAITDNLSMRNFRPNPLWEERSGHDQFFATFARFGAISGERKAESLAWLARNAALQNIVYVEPMMTLGWVNPAALGVTQKLKGGSDAELAAFEKALLDNGFGKLVDAGAKVLNDAMAGARAEMGCGGTAPEPGCAVTLRQLGQSIRTQPPEHAFAQIMLHYMIADREKLSVGVNFVAPEDYHVALRDYSLHMAIFGYFKRKYERVGLSLHAGELWLGVTELEDMTFHIREAVEIAGVNRIGHGVAIGFEHGSEDLIARMAKDGIAVEINLSSNEQILGVKGKDHPFPTYLRAGVPVMLSTDDEGVERIDLSSQYQLASERYGLNYAELKQLSRQSLEQSFLTGASLWYAFNIAQPVGPCSSGFDTADCKAFIARSDKARAQVELEKRFAAFEGRW</sequence>
<dbReference type="GO" id="GO:0046872">
    <property type="term" value="F:metal ion binding"/>
    <property type="evidence" value="ECO:0007669"/>
    <property type="project" value="UniProtKB-KW"/>
</dbReference>
<dbReference type="Pfam" id="PF00962">
    <property type="entry name" value="A_deaminase"/>
    <property type="match status" value="1"/>
</dbReference>
<name>A0A9J7AW44_9PROT</name>
<evidence type="ECO:0000259" key="8">
    <source>
        <dbReference type="Pfam" id="PF00962"/>
    </source>
</evidence>
<dbReference type="Gene3D" id="3.20.20.140">
    <property type="entry name" value="Metal-dependent hydrolases"/>
    <property type="match status" value="1"/>
</dbReference>
<evidence type="ECO:0000256" key="6">
    <source>
        <dbReference type="ARBA" id="ARBA00022833"/>
    </source>
</evidence>
<feature type="domain" description="Adenosine deaminase" evidence="8">
    <location>
        <begin position="232"/>
        <end position="464"/>
    </location>
</feature>
<feature type="chain" id="PRO_5039929455" description="adenosine deaminase" evidence="7">
    <location>
        <begin position="19"/>
        <end position="517"/>
    </location>
</feature>
<evidence type="ECO:0000256" key="1">
    <source>
        <dbReference type="ARBA" id="ARBA00001947"/>
    </source>
</evidence>
<gene>
    <name evidence="9" type="ORF">NUH88_07475</name>
</gene>
<dbReference type="GO" id="GO:0046103">
    <property type="term" value="P:inosine biosynthetic process"/>
    <property type="evidence" value="ECO:0007669"/>
    <property type="project" value="TreeGrafter"/>
</dbReference>